<keyword evidence="4" id="KW-1185">Reference proteome</keyword>
<reference evidence="3" key="1">
    <citation type="journal article" date="2023" name="Microbiol Resour">
        <title>Genome Sequences of Rhodoplanes serenus and Two Thermotolerant Strains, Rhodoplanes tepidamans and 'Rhodoplanes cryptolactis,' Further Refine the Genus.</title>
        <authorList>
            <person name="Rayyan A.A."/>
            <person name="Kyndt J.A."/>
        </authorList>
    </citation>
    <scope>NUCLEOTIDE SEQUENCE</scope>
    <source>
        <strain evidence="3">DSM 9987</strain>
    </source>
</reference>
<evidence type="ECO:0000313" key="3">
    <source>
        <dbReference type="EMBL" id="MDC7784207.1"/>
    </source>
</evidence>
<dbReference type="EMBL" id="JAQQLI010000001">
    <property type="protein sequence ID" value="MDC7784207.1"/>
    <property type="molecule type" value="Genomic_DNA"/>
</dbReference>
<comment type="caution">
    <text evidence="3">The sequence shown here is derived from an EMBL/GenBank/DDBJ whole genome shotgun (WGS) entry which is preliminary data.</text>
</comment>
<dbReference type="InterPro" id="IPR010621">
    <property type="entry name" value="DUF1214"/>
</dbReference>
<dbReference type="SUPFAM" id="SSF160935">
    <property type="entry name" value="VPA0735-like"/>
    <property type="match status" value="1"/>
</dbReference>
<protein>
    <submittedName>
        <fullName evidence="3">DUF1254 domain-containing protein</fullName>
    </submittedName>
</protein>
<organism evidence="3 4">
    <name type="scientific">Rhodoplanes tepidamans</name>
    <name type="common">Rhodoplanes cryptolactis</name>
    <dbReference type="NCBI Taxonomy" id="200616"/>
    <lineage>
        <taxon>Bacteria</taxon>
        <taxon>Pseudomonadati</taxon>
        <taxon>Pseudomonadota</taxon>
        <taxon>Alphaproteobacteria</taxon>
        <taxon>Hyphomicrobiales</taxon>
        <taxon>Nitrobacteraceae</taxon>
        <taxon>Rhodoplanes</taxon>
    </lineage>
</organism>
<dbReference type="PANTHER" id="PTHR36509:SF2">
    <property type="entry name" value="BLL3101 PROTEIN"/>
    <property type="match status" value="1"/>
</dbReference>
<sequence length="493" mass="53833">MVSKRDFLRGAALGAVAAPVLGAIGPRPAAAQAPGGATPRPAAAPARPGFFKAKDIAEAGFVYGLPIVMNYGVLYDFVIDRNSGQWKAPFNTLHNEARVFTWRDTSIVTPNSDTPYSMVWLDLRAEPMVLSVPAVDPERYFSVQLCDGNTFNYGYAGSRTTGSAAADVMAVGPHWTGPRPAGISRVFRSSTEFSLAIFRTQLFDPADMDKVKAVQAGYRAQPLSAYLKQPAPPAAPAIDFPRFDKERVKTDFFAYLDFALRFAPALPEEREIREKLATIGIGPGKTFAFEDLSVEDKLEVAIGMKEGQRKVEEAVKSLGRDIDGWRVGSPFGDAAFFHGDWLRRAAAAQAGIFGNDAEEAMYPATRVDQTGEALDGARHSYTLTFPAGQLPPVNAFWSVTMYDGRTQLLIRNPIDRYLINSPMLPSLKTNPDGSLTLHIQHRSPGPDREANWLPAPDGPMYIVMRLYWPKTEAPSILPAGAGTWRPPGLVRVS</sequence>
<proteinExistence type="predicted"/>
<name>A0ABT5J429_RHOTP</name>
<dbReference type="InterPro" id="IPR037050">
    <property type="entry name" value="DUF1254_sf"/>
</dbReference>
<dbReference type="InterPro" id="IPR037049">
    <property type="entry name" value="DUF1214_C_sf"/>
</dbReference>
<dbReference type="InterPro" id="IPR006311">
    <property type="entry name" value="TAT_signal"/>
</dbReference>
<dbReference type="RefSeq" id="WP_272775055.1">
    <property type="nucleotide sequence ID" value="NZ_JAQQLI010000001.1"/>
</dbReference>
<evidence type="ECO:0000259" key="1">
    <source>
        <dbReference type="Pfam" id="PF06742"/>
    </source>
</evidence>
<gene>
    <name evidence="3" type="ORF">PQJ73_00790</name>
</gene>
<dbReference type="Proteomes" id="UP001165652">
    <property type="component" value="Unassembled WGS sequence"/>
</dbReference>
<dbReference type="Pfam" id="PF06742">
    <property type="entry name" value="DUF1214"/>
    <property type="match status" value="1"/>
</dbReference>
<dbReference type="InterPro" id="IPR010679">
    <property type="entry name" value="DUF1254"/>
</dbReference>
<dbReference type="Gene3D" id="2.60.40.1610">
    <property type="entry name" value="Domain of unknown function DUF1254"/>
    <property type="match status" value="1"/>
</dbReference>
<dbReference type="Pfam" id="PF06863">
    <property type="entry name" value="DUF1254"/>
    <property type="match status" value="1"/>
</dbReference>
<accession>A0ABT5J429</accession>
<reference evidence="3" key="2">
    <citation type="submission" date="2023-02" db="EMBL/GenBank/DDBJ databases">
        <authorList>
            <person name="Rayyan A."/>
            <person name="Meyer T."/>
            <person name="Kyndt J.A."/>
        </authorList>
    </citation>
    <scope>NUCLEOTIDE SEQUENCE</scope>
    <source>
        <strain evidence="3">DSM 9987</strain>
    </source>
</reference>
<evidence type="ECO:0000259" key="2">
    <source>
        <dbReference type="Pfam" id="PF06863"/>
    </source>
</evidence>
<dbReference type="Gene3D" id="2.60.120.600">
    <property type="entry name" value="Domain of unknown function DUF1214, C-terminal domain"/>
    <property type="match status" value="1"/>
</dbReference>
<feature type="domain" description="DUF1254" evidence="2">
    <location>
        <begin position="90"/>
        <end position="222"/>
    </location>
</feature>
<feature type="domain" description="DUF1214" evidence="1">
    <location>
        <begin position="359"/>
        <end position="470"/>
    </location>
</feature>
<dbReference type="PANTHER" id="PTHR36509">
    <property type="entry name" value="BLL3101 PROTEIN"/>
    <property type="match status" value="1"/>
</dbReference>
<dbReference type="PROSITE" id="PS51318">
    <property type="entry name" value="TAT"/>
    <property type="match status" value="1"/>
</dbReference>
<evidence type="ECO:0000313" key="4">
    <source>
        <dbReference type="Proteomes" id="UP001165652"/>
    </source>
</evidence>